<evidence type="ECO:0000313" key="1">
    <source>
        <dbReference type="EMBL" id="DAG03279.1"/>
    </source>
</evidence>
<sequence>MRTLLFLLLTLLKNRNFLIKIVKKHSAEN</sequence>
<name>A0A8S5V9J6_9CAUD</name>
<dbReference type="EMBL" id="BK016226">
    <property type="protein sequence ID" value="DAG03279.1"/>
    <property type="molecule type" value="Genomic_DNA"/>
</dbReference>
<reference evidence="1" key="1">
    <citation type="journal article" date="2021" name="Proc. Natl. Acad. Sci. U.S.A.">
        <title>A Catalog of Tens of Thousands of Viruses from Human Metagenomes Reveals Hidden Associations with Chronic Diseases.</title>
        <authorList>
            <person name="Tisza M.J."/>
            <person name="Buck C.B."/>
        </authorList>
    </citation>
    <scope>NUCLEOTIDE SEQUENCE</scope>
    <source>
        <strain evidence="1">Ct2D011</strain>
    </source>
</reference>
<protein>
    <submittedName>
        <fullName evidence="1">Uncharacterized protein</fullName>
    </submittedName>
</protein>
<accession>A0A8S5V9J6</accession>
<proteinExistence type="predicted"/>
<organism evidence="1">
    <name type="scientific">Siphoviridae sp. ct2D011</name>
    <dbReference type="NCBI Taxonomy" id="2825314"/>
    <lineage>
        <taxon>Viruses</taxon>
        <taxon>Duplodnaviria</taxon>
        <taxon>Heunggongvirae</taxon>
        <taxon>Uroviricota</taxon>
        <taxon>Caudoviricetes</taxon>
    </lineage>
</organism>